<protein>
    <submittedName>
        <fullName evidence="2">Uncharacterized protein</fullName>
    </submittedName>
</protein>
<reference evidence="3" key="3">
    <citation type="submission" date="2021-05" db="EMBL/GenBank/DDBJ databases">
        <title>Protein family content uncovers lineage relationships and bacterial pathway maintenance mechanisms in DPANN archaea.</title>
        <authorList>
            <person name="Castelle C.J."/>
            <person name="Meheust R."/>
            <person name="Jaffe A.L."/>
            <person name="Seitz K."/>
            <person name="Gong X."/>
            <person name="Baker B.J."/>
            <person name="Banfield J.F."/>
        </authorList>
    </citation>
    <scope>NUCLEOTIDE SEQUENCE</scope>
    <source>
        <strain evidence="3">RIFCSPHIGHO2_01_FULL_GW2011_AR10_43_9</strain>
    </source>
</reference>
<accession>A0A7J4IW02</accession>
<feature type="compositionally biased region" description="Basic residues" evidence="1">
    <location>
        <begin position="107"/>
        <end position="117"/>
    </location>
</feature>
<dbReference type="Proteomes" id="UP000577419">
    <property type="component" value="Unassembled WGS sequence"/>
</dbReference>
<name>A0A7J4IW02_9ARCH</name>
<organism evidence="2 4">
    <name type="scientific">Candidatus Iainarchaeum sp</name>
    <dbReference type="NCBI Taxonomy" id="3101447"/>
    <lineage>
        <taxon>Archaea</taxon>
        <taxon>Candidatus Iainarchaeota</taxon>
        <taxon>Candidatus Iainarchaeia</taxon>
        <taxon>Candidatus Iainarchaeales</taxon>
        <taxon>Candidatus Iainarchaeaceae</taxon>
        <taxon>Candidatus Iainarchaeum</taxon>
    </lineage>
</organism>
<feature type="region of interest" description="Disordered" evidence="1">
    <location>
        <begin position="95"/>
        <end position="117"/>
    </location>
</feature>
<comment type="caution">
    <text evidence="2">The sequence shown here is derived from an EMBL/GenBank/DDBJ whole genome shotgun (WGS) entry which is preliminary data.</text>
</comment>
<evidence type="ECO:0000313" key="2">
    <source>
        <dbReference type="EMBL" id="HIH08944.1"/>
    </source>
</evidence>
<dbReference type="AlphaFoldDB" id="A0A7J4IW02"/>
<dbReference type="EMBL" id="DUFG01000032">
    <property type="protein sequence ID" value="HIH08944.1"/>
    <property type="molecule type" value="Genomic_DNA"/>
</dbReference>
<dbReference type="Proteomes" id="UP000683213">
    <property type="component" value="Unassembled WGS sequence"/>
</dbReference>
<sequence>MEKELKEMTVRELLELKARLFQQAHGKGLLASTPYGKRARGAMDINVDKSMLEQNPATWAEKNSRATQYHSPSRRTRNNLVSSVIRLRTMLSKAEMHNASLPEKPIKQRTPKRFPRK</sequence>
<evidence type="ECO:0000313" key="4">
    <source>
        <dbReference type="Proteomes" id="UP000577419"/>
    </source>
</evidence>
<feature type="region of interest" description="Disordered" evidence="1">
    <location>
        <begin position="59"/>
        <end position="81"/>
    </location>
</feature>
<evidence type="ECO:0000256" key="1">
    <source>
        <dbReference type="SAM" id="MobiDB-lite"/>
    </source>
</evidence>
<reference evidence="2" key="1">
    <citation type="journal article" date="2020" name="bioRxiv">
        <title>A rank-normalized archaeal taxonomy based on genome phylogeny resolves widespread incomplete and uneven classifications.</title>
        <authorList>
            <person name="Rinke C."/>
            <person name="Chuvochina M."/>
            <person name="Mussig A.J."/>
            <person name="Chaumeil P.-A."/>
            <person name="Waite D.W."/>
            <person name="Whitman W.B."/>
            <person name="Parks D.H."/>
            <person name="Hugenholtz P."/>
        </authorList>
    </citation>
    <scope>NUCLEOTIDE SEQUENCE</scope>
    <source>
        <strain evidence="2">UBA10011</strain>
    </source>
</reference>
<dbReference type="EMBL" id="JAGVWF010000046">
    <property type="protein sequence ID" value="MBS3059437.1"/>
    <property type="molecule type" value="Genomic_DNA"/>
</dbReference>
<evidence type="ECO:0000313" key="3">
    <source>
        <dbReference type="EMBL" id="MBS3059437.1"/>
    </source>
</evidence>
<proteinExistence type="predicted"/>
<gene>
    <name evidence="2" type="ORF">HA237_06290</name>
    <name evidence="3" type="ORF">J4224_03370</name>
</gene>
<reference evidence="3" key="2">
    <citation type="submission" date="2021-03" db="EMBL/GenBank/DDBJ databases">
        <authorList>
            <person name="Jaffe A."/>
        </authorList>
    </citation>
    <scope>NUCLEOTIDE SEQUENCE</scope>
    <source>
        <strain evidence="3">RIFCSPHIGHO2_01_FULL_GW2011_AR10_43_9</strain>
    </source>
</reference>